<dbReference type="InterPro" id="IPR050281">
    <property type="entry name" value="Flavin_monoamine_oxidase"/>
</dbReference>
<dbReference type="Gene3D" id="3.90.660.10">
    <property type="match status" value="1"/>
</dbReference>
<organism evidence="2">
    <name type="scientific">Photinus pyralis</name>
    <name type="common">Common eastern firefly</name>
    <name type="synonym">Lampyris pyralis</name>
    <dbReference type="NCBI Taxonomy" id="7054"/>
    <lineage>
        <taxon>Eukaryota</taxon>
        <taxon>Metazoa</taxon>
        <taxon>Ecdysozoa</taxon>
        <taxon>Arthropoda</taxon>
        <taxon>Hexapoda</taxon>
        <taxon>Insecta</taxon>
        <taxon>Pterygota</taxon>
        <taxon>Neoptera</taxon>
        <taxon>Endopterygota</taxon>
        <taxon>Coleoptera</taxon>
        <taxon>Polyphaga</taxon>
        <taxon>Elateriformia</taxon>
        <taxon>Elateroidea</taxon>
        <taxon>Lampyridae</taxon>
        <taxon>Lampyrinae</taxon>
        <taxon>Photinus</taxon>
    </lineage>
</organism>
<name>A0A1Y1NB58_PHOPY</name>
<dbReference type="Pfam" id="PF01593">
    <property type="entry name" value="Amino_oxidase"/>
    <property type="match status" value="1"/>
</dbReference>
<dbReference type="Gene3D" id="3.50.50.60">
    <property type="entry name" value="FAD/NAD(P)-binding domain"/>
    <property type="match status" value="1"/>
</dbReference>
<dbReference type="SUPFAM" id="SSF51905">
    <property type="entry name" value="FAD/NAD(P)-binding domain"/>
    <property type="match status" value="1"/>
</dbReference>
<dbReference type="PANTHER" id="PTHR10742:SF398">
    <property type="entry name" value="AMINE OXIDASE DOMAIN-CONTAINING PROTEIN-RELATED"/>
    <property type="match status" value="1"/>
</dbReference>
<dbReference type="GO" id="GO:0046592">
    <property type="term" value="F:polyamine oxidase activity"/>
    <property type="evidence" value="ECO:0007669"/>
    <property type="project" value="TreeGrafter"/>
</dbReference>
<dbReference type="EMBL" id="GEZM01010730">
    <property type="protein sequence ID" value="JAV93874.1"/>
    <property type="molecule type" value="Transcribed_RNA"/>
</dbReference>
<protein>
    <recommendedName>
        <fullName evidence="1">Amine oxidase domain-containing protein</fullName>
    </recommendedName>
</protein>
<dbReference type="AlphaFoldDB" id="A0A1Y1NB58"/>
<evidence type="ECO:0000259" key="1">
    <source>
        <dbReference type="Pfam" id="PF01593"/>
    </source>
</evidence>
<dbReference type="InterPro" id="IPR036188">
    <property type="entry name" value="FAD/NAD-bd_sf"/>
</dbReference>
<evidence type="ECO:0000313" key="2">
    <source>
        <dbReference type="EMBL" id="JAV93875.1"/>
    </source>
</evidence>
<reference evidence="2" key="1">
    <citation type="journal article" date="2016" name="Sci. Rep.">
        <title>Molecular characterization of firefly nuptial gifts: a multi-omics approach sheds light on postcopulatory sexual selection.</title>
        <authorList>
            <person name="Al-Wathiqui N."/>
            <person name="Fallon T.R."/>
            <person name="South A."/>
            <person name="Weng J.K."/>
            <person name="Lewis S.M."/>
        </authorList>
    </citation>
    <scope>NUCLEOTIDE SEQUENCE</scope>
</reference>
<dbReference type="EMBL" id="GEZM01010729">
    <property type="protein sequence ID" value="JAV93875.1"/>
    <property type="molecule type" value="Transcribed_RNA"/>
</dbReference>
<feature type="domain" description="Amine oxidase" evidence="1">
    <location>
        <begin position="14"/>
        <end position="473"/>
    </location>
</feature>
<sequence length="484" mass="54916">MNNLHTIIIGAGAAGIAASSRLLENNIQNILILEARDRIGGRIHTIEVDGSALDFGAQWCHGEENNIVYTLAKDLDVLSHSKNEYNSFNVYSPTLNLDKDVVNQLIPIAVTIMDDTEALQNSTENFGDYFEKRFLAEMKTDFENKLSPQVTTALMDWFHKFVKCLNACPTWYTLSAKGLVHYEVCDGNYYHQWRNRGYKTILEILMREFPDPRKKLPISQKILLNKIVSKIITDKSDGLTVICSDGTKYSARYVLVTLPLGVLKEIHNSLFEPQLPSHKVNAINGLGFGTVNKILIKFPFQWWQRDEKGVSIVWSEKDRDNVLREFPSTMLQSRKSWLESVMGFYPIDSHTNILLVWLVGSSLEEIEKLSDDKIIAGLMFVLKYFIGSRYPDLPNPISVICSKWYSDPYTRGSYSYRSLISDDMNVFASDLAEPIHLNNKSLLMFAGEATSSHQYSTVHGAISSGFREADRIINVCKTEPKSKL</sequence>
<dbReference type="SUPFAM" id="SSF54373">
    <property type="entry name" value="FAD-linked reductases, C-terminal domain"/>
    <property type="match status" value="1"/>
</dbReference>
<dbReference type="InterPro" id="IPR002937">
    <property type="entry name" value="Amino_oxidase"/>
</dbReference>
<dbReference type="PANTHER" id="PTHR10742">
    <property type="entry name" value="FLAVIN MONOAMINE OXIDASE"/>
    <property type="match status" value="1"/>
</dbReference>
<accession>A0A1Y1NB58</accession>
<proteinExistence type="predicted"/>